<keyword evidence="9" id="KW-1185">Reference proteome</keyword>
<dbReference type="Gene3D" id="3.50.50.60">
    <property type="entry name" value="FAD/NAD(P)-binding domain"/>
    <property type="match status" value="1"/>
</dbReference>
<dbReference type="GO" id="GO:0004368">
    <property type="term" value="F:glycerol-3-phosphate dehydrogenase (quinone) activity"/>
    <property type="evidence" value="ECO:0007669"/>
    <property type="project" value="InterPro"/>
</dbReference>
<dbReference type="NCBIfam" id="NF009906">
    <property type="entry name" value="PRK13369.1"/>
    <property type="match status" value="1"/>
</dbReference>
<protein>
    <submittedName>
        <fullName evidence="8">Glycerol-3-phosphate dehydrogenase</fullName>
    </submittedName>
</protein>
<dbReference type="EMBL" id="QGLF01000005">
    <property type="protein sequence ID" value="PWR18818.1"/>
    <property type="molecule type" value="Genomic_DNA"/>
</dbReference>
<proteinExistence type="inferred from homology"/>
<sequence>MRAGPAANRREWDRGMNSQFDLVVIGGGINGAAVARDAAGRGLRVLLAEANDYASATSSASSKLIHGGIRYLEQYEFRLVRESLHERETLMKLAPHLVFPLQFLVPVTRGQPRPAWVVRLGLFLYDMLSGRRLLAKTGRLTRAARDRVPRLRPDSVRAVLHYPDCWTDDARLTLETLLDARKRGADIGNYRPVTKIEPRQDGYRVTLREDGRARTVDARFVVNAGGPWVNEVLAKVAGGPPPAKRLRLVRGSHIVLPMPAPAETRAFTLQNDDRRVVFVIPWLGRFLIVGTTDVPHDGDPARPRCSDKERDYLLDCYRRFFNHDVTAADVVWTWSGVRPLVDDGEDNPSKVTREYELVSTRQGRGALVSIFGGKITTHRKLGELVMAELAALGASLGPAWTATAPLHGGEYDRETLARLAENGPEDIPAEIRRRWAFTYGAEIETLYAMIRQEPELARLVGGMVPEAELVHAVTVEDARTAEDFLYRRTKAFILMDQAGRDAVDGWFAQRRSPDGP</sequence>
<dbReference type="PRINTS" id="PR01001">
    <property type="entry name" value="FADG3PDH"/>
</dbReference>
<comment type="cofactor">
    <cofactor evidence="1">
        <name>FAD</name>
        <dbReference type="ChEBI" id="CHEBI:57692"/>
    </cofactor>
</comment>
<keyword evidence="5" id="KW-0560">Oxidoreductase</keyword>
<dbReference type="NCBIfam" id="NF008899">
    <property type="entry name" value="PRK12266.1"/>
    <property type="match status" value="1"/>
</dbReference>
<dbReference type="Pfam" id="PF16901">
    <property type="entry name" value="DAO_C"/>
    <property type="match status" value="1"/>
</dbReference>
<comment type="caution">
    <text evidence="8">The sequence shown here is derived from an EMBL/GenBank/DDBJ whole genome shotgun (WGS) entry which is preliminary data.</text>
</comment>
<evidence type="ECO:0000259" key="6">
    <source>
        <dbReference type="Pfam" id="PF01266"/>
    </source>
</evidence>
<dbReference type="InterPro" id="IPR038299">
    <property type="entry name" value="DAO_C_sf"/>
</dbReference>
<dbReference type="SUPFAM" id="SSF54373">
    <property type="entry name" value="FAD-linked reductases, C-terminal domain"/>
    <property type="match status" value="1"/>
</dbReference>
<dbReference type="InterPro" id="IPR031656">
    <property type="entry name" value="DAO_C"/>
</dbReference>
<dbReference type="InterPro" id="IPR000447">
    <property type="entry name" value="G3P_DH_FAD-dep"/>
</dbReference>
<dbReference type="Pfam" id="PF01266">
    <property type="entry name" value="DAO"/>
    <property type="match status" value="1"/>
</dbReference>
<dbReference type="Proteomes" id="UP000246077">
    <property type="component" value="Unassembled WGS sequence"/>
</dbReference>
<evidence type="ECO:0000256" key="1">
    <source>
        <dbReference type="ARBA" id="ARBA00001974"/>
    </source>
</evidence>
<feature type="domain" description="FAD dependent oxidoreductase" evidence="6">
    <location>
        <begin position="21"/>
        <end position="378"/>
    </location>
</feature>
<feature type="domain" description="Alpha-glycerophosphate oxidase C-terminal" evidence="7">
    <location>
        <begin position="401"/>
        <end position="504"/>
    </location>
</feature>
<dbReference type="InterPro" id="IPR006076">
    <property type="entry name" value="FAD-dep_OxRdtase"/>
</dbReference>
<evidence type="ECO:0000256" key="2">
    <source>
        <dbReference type="ARBA" id="ARBA00007330"/>
    </source>
</evidence>
<accession>A0A317DVV3</accession>
<dbReference type="PANTHER" id="PTHR11985">
    <property type="entry name" value="GLYCEROL-3-PHOSPHATE DEHYDROGENASE"/>
    <property type="match status" value="1"/>
</dbReference>
<evidence type="ECO:0000256" key="4">
    <source>
        <dbReference type="ARBA" id="ARBA00022827"/>
    </source>
</evidence>
<keyword evidence="3" id="KW-0285">Flavoprotein</keyword>
<dbReference type="Gene3D" id="1.10.8.870">
    <property type="entry name" value="Alpha-glycerophosphate oxidase, cap domain"/>
    <property type="match status" value="1"/>
</dbReference>
<dbReference type="GO" id="GO:0046168">
    <property type="term" value="P:glycerol-3-phosphate catabolic process"/>
    <property type="evidence" value="ECO:0007669"/>
    <property type="project" value="TreeGrafter"/>
</dbReference>
<evidence type="ECO:0000256" key="5">
    <source>
        <dbReference type="ARBA" id="ARBA00023002"/>
    </source>
</evidence>
<dbReference type="Gene3D" id="3.30.9.10">
    <property type="entry name" value="D-Amino Acid Oxidase, subunit A, domain 2"/>
    <property type="match status" value="1"/>
</dbReference>
<reference evidence="9" key="1">
    <citation type="submission" date="2018-05" db="EMBL/GenBank/DDBJ databases">
        <title>Zavarzinia sp. HR-AS.</title>
        <authorList>
            <person name="Lee Y."/>
            <person name="Jeon C.O."/>
        </authorList>
    </citation>
    <scope>NUCLEOTIDE SEQUENCE [LARGE SCALE GENOMIC DNA]</scope>
    <source>
        <strain evidence="9">DSM 1231</strain>
    </source>
</reference>
<evidence type="ECO:0000313" key="9">
    <source>
        <dbReference type="Proteomes" id="UP000246077"/>
    </source>
</evidence>
<gene>
    <name evidence="8" type="ORF">DKG75_17715</name>
</gene>
<organism evidence="8 9">
    <name type="scientific">Zavarzinia compransoris</name>
    <dbReference type="NCBI Taxonomy" id="1264899"/>
    <lineage>
        <taxon>Bacteria</taxon>
        <taxon>Pseudomonadati</taxon>
        <taxon>Pseudomonadota</taxon>
        <taxon>Alphaproteobacteria</taxon>
        <taxon>Rhodospirillales</taxon>
        <taxon>Zavarziniaceae</taxon>
        <taxon>Zavarzinia</taxon>
    </lineage>
</organism>
<evidence type="ECO:0000256" key="3">
    <source>
        <dbReference type="ARBA" id="ARBA00022630"/>
    </source>
</evidence>
<name>A0A317DVV3_9PROT</name>
<dbReference type="AlphaFoldDB" id="A0A317DVV3"/>
<evidence type="ECO:0000313" key="8">
    <source>
        <dbReference type="EMBL" id="PWR18818.1"/>
    </source>
</evidence>
<dbReference type="InterPro" id="IPR036188">
    <property type="entry name" value="FAD/NAD-bd_sf"/>
</dbReference>
<evidence type="ECO:0000259" key="7">
    <source>
        <dbReference type="Pfam" id="PF16901"/>
    </source>
</evidence>
<dbReference type="OrthoDB" id="9766796at2"/>
<dbReference type="SUPFAM" id="SSF51905">
    <property type="entry name" value="FAD/NAD(P)-binding domain"/>
    <property type="match status" value="1"/>
</dbReference>
<dbReference type="PANTHER" id="PTHR11985:SF15">
    <property type="entry name" value="GLYCEROL-3-PHOSPHATE DEHYDROGENASE, MITOCHONDRIAL"/>
    <property type="match status" value="1"/>
</dbReference>
<keyword evidence="4" id="KW-0274">FAD</keyword>
<comment type="similarity">
    <text evidence="2">Belongs to the FAD-dependent glycerol-3-phosphate dehydrogenase family.</text>
</comment>